<dbReference type="EMBL" id="JARAOO010000012">
    <property type="protein sequence ID" value="KAJ7947517.1"/>
    <property type="molecule type" value="Genomic_DNA"/>
</dbReference>
<dbReference type="InterPro" id="IPR002937">
    <property type="entry name" value="Amino_oxidase"/>
</dbReference>
<dbReference type="InterPro" id="IPR036188">
    <property type="entry name" value="FAD/NAD-bd_sf"/>
</dbReference>
<dbReference type="GO" id="GO:0016874">
    <property type="term" value="F:ligase activity"/>
    <property type="evidence" value="ECO:0007669"/>
    <property type="project" value="UniProtKB-KW"/>
</dbReference>
<name>A0AAD7P9Y1_QUISA</name>
<dbReference type="Proteomes" id="UP001163823">
    <property type="component" value="Chromosome 12"/>
</dbReference>
<comment type="caution">
    <text evidence="3">The sequence shown here is derived from an EMBL/GenBank/DDBJ whole genome shotgun (WGS) entry which is preliminary data.</text>
</comment>
<dbReference type="SUPFAM" id="SSF56801">
    <property type="entry name" value="Acetyl-CoA synthetase-like"/>
    <property type="match status" value="1"/>
</dbReference>
<dbReference type="PANTHER" id="PTHR22754:SF32">
    <property type="entry name" value="DISCO-INTERACTING PROTEIN 2"/>
    <property type="match status" value="1"/>
</dbReference>
<dbReference type="Gene3D" id="3.40.50.12780">
    <property type="entry name" value="N-terminal domain of ligase-like"/>
    <property type="match status" value="1"/>
</dbReference>
<keyword evidence="4" id="KW-1185">Reference proteome</keyword>
<evidence type="ECO:0000259" key="2">
    <source>
        <dbReference type="Pfam" id="PF01593"/>
    </source>
</evidence>
<organism evidence="3 4">
    <name type="scientific">Quillaja saponaria</name>
    <name type="common">Soap bark tree</name>
    <dbReference type="NCBI Taxonomy" id="32244"/>
    <lineage>
        <taxon>Eukaryota</taxon>
        <taxon>Viridiplantae</taxon>
        <taxon>Streptophyta</taxon>
        <taxon>Embryophyta</taxon>
        <taxon>Tracheophyta</taxon>
        <taxon>Spermatophyta</taxon>
        <taxon>Magnoliopsida</taxon>
        <taxon>eudicotyledons</taxon>
        <taxon>Gunneridae</taxon>
        <taxon>Pentapetalae</taxon>
        <taxon>rosids</taxon>
        <taxon>fabids</taxon>
        <taxon>Fabales</taxon>
        <taxon>Quillajaceae</taxon>
        <taxon>Quillaja</taxon>
    </lineage>
</organism>
<dbReference type="SUPFAM" id="SSF51905">
    <property type="entry name" value="FAD/NAD(P)-binding domain"/>
    <property type="match status" value="1"/>
</dbReference>
<reference evidence="3" key="1">
    <citation type="journal article" date="2023" name="Science">
        <title>Elucidation of the pathway for biosynthesis of saponin adjuvants from the soapbark tree.</title>
        <authorList>
            <person name="Reed J."/>
            <person name="Orme A."/>
            <person name="El-Demerdash A."/>
            <person name="Owen C."/>
            <person name="Martin L.B.B."/>
            <person name="Misra R.C."/>
            <person name="Kikuchi S."/>
            <person name="Rejzek M."/>
            <person name="Martin A.C."/>
            <person name="Harkess A."/>
            <person name="Leebens-Mack J."/>
            <person name="Louveau T."/>
            <person name="Stephenson M.J."/>
            <person name="Osbourn A."/>
        </authorList>
    </citation>
    <scope>NUCLEOTIDE SEQUENCE</scope>
    <source>
        <strain evidence="3">S10</strain>
    </source>
</reference>
<evidence type="ECO:0000313" key="4">
    <source>
        <dbReference type="Proteomes" id="UP001163823"/>
    </source>
</evidence>
<dbReference type="Pfam" id="PF01593">
    <property type="entry name" value="Amino_oxidase"/>
    <property type="match status" value="1"/>
</dbReference>
<keyword evidence="3" id="KW-0436">Ligase</keyword>
<gene>
    <name evidence="3" type="ORF">O6P43_028122</name>
</gene>
<dbReference type="GO" id="GO:0016491">
    <property type="term" value="F:oxidoreductase activity"/>
    <property type="evidence" value="ECO:0007669"/>
    <property type="project" value="InterPro"/>
</dbReference>
<dbReference type="Pfam" id="PF00501">
    <property type="entry name" value="AMP-binding"/>
    <property type="match status" value="1"/>
</dbReference>
<dbReference type="InterPro" id="IPR042099">
    <property type="entry name" value="ANL_N_sf"/>
</dbReference>
<sequence length="609" mass="67414">MDLKRSIEEQFAKVHTSFPVSTRIGIIGAGPSGLSAAYALTRLGYRNVTVLEKHHTEKFMILGGQVFTASSAPVIFHLAKETGAELEEMDSHRLALINSSTGVYQDIKVADDYVSVISLTLELQDKAKDSGQIGVHAISEFASDNTPAYIERCGLKSVPKSVAYGYTASGYGRIKGGYTSLWQKIKESLPLKVHCNTEVLTVRRISDAVTVDVKSSDGGVKTMEFDKIIISGSFPLQYGRTYRSPASNCTEYKNEVMDASDLEKDLFSKVETIDYYTTILKIKGLKHIPMEFYYFAEYMEDPATIGNPLATTAVKTIGGEVEKVILQCRFKYFPHVGSQDKKDGFYDKLDELQDTWIKSSKNLVLEVGVGQSEPQPGDLCFLQFPSGSTGDAKGVMITHGGLIHNVKLMQSRYRSTSKTVLVSWLPQYHDMGLIGGLFTALVSGGSAILFSPMTFIKNPLLWLQTMSKYRATHSAGPNFAFELIIRRLESNKDKDKKLDLSSMIFLMVAAEPVRQKTMIKFIELTRPYGLSQEVLGPVRLELLQWLLVMGGLAVWQGRVCCGYVMPTDIDVDIRIVDPETGEELQEDGKEEKSGLAVQVAELDTGAEKN</sequence>
<dbReference type="PANTHER" id="PTHR22754">
    <property type="entry name" value="DISCO-INTERACTING PROTEIN 2 DIP2 -RELATED"/>
    <property type="match status" value="1"/>
</dbReference>
<dbReference type="AlphaFoldDB" id="A0AAD7P9Y1"/>
<evidence type="ECO:0000313" key="3">
    <source>
        <dbReference type="EMBL" id="KAJ7947517.1"/>
    </source>
</evidence>
<feature type="domain" description="AMP-dependent synthetase/ligase" evidence="1">
    <location>
        <begin position="369"/>
        <end position="586"/>
    </location>
</feature>
<evidence type="ECO:0000259" key="1">
    <source>
        <dbReference type="Pfam" id="PF00501"/>
    </source>
</evidence>
<protein>
    <submittedName>
        <fullName evidence="3">4-coumarate--coa ligase-like 1</fullName>
    </submittedName>
</protein>
<dbReference type="KEGG" id="qsa:O6P43_028122"/>
<dbReference type="Pfam" id="PF13450">
    <property type="entry name" value="NAD_binding_8"/>
    <property type="match status" value="1"/>
</dbReference>
<proteinExistence type="predicted"/>
<feature type="domain" description="Amine oxidase" evidence="2">
    <location>
        <begin position="162"/>
        <end position="234"/>
    </location>
</feature>
<dbReference type="InterPro" id="IPR000873">
    <property type="entry name" value="AMP-dep_synth/lig_dom"/>
</dbReference>
<accession>A0AAD7P9Y1</accession>
<dbReference type="Gene3D" id="3.50.50.60">
    <property type="entry name" value="FAD/NAD(P)-binding domain"/>
    <property type="match status" value="2"/>
</dbReference>